<keyword evidence="2" id="KW-0812">Transmembrane</keyword>
<gene>
    <name evidence="4" type="ORF">H8S18_05060</name>
</gene>
<feature type="signal peptide" evidence="3">
    <location>
        <begin position="1"/>
        <end position="26"/>
    </location>
</feature>
<dbReference type="RefSeq" id="WP_186857215.1">
    <property type="nucleotide sequence ID" value="NZ_JACOON010000002.1"/>
</dbReference>
<comment type="caution">
    <text evidence="4">The sequence shown here is derived from an EMBL/GenBank/DDBJ whole genome shotgun (WGS) entry which is preliminary data.</text>
</comment>
<feature type="chain" id="PRO_5046973607" evidence="3">
    <location>
        <begin position="27"/>
        <end position="572"/>
    </location>
</feature>
<evidence type="ECO:0000313" key="5">
    <source>
        <dbReference type="Proteomes" id="UP000606889"/>
    </source>
</evidence>
<keyword evidence="5" id="KW-1185">Reference proteome</keyword>
<proteinExistence type="predicted"/>
<feature type="compositionally biased region" description="Low complexity" evidence="1">
    <location>
        <begin position="33"/>
        <end position="54"/>
    </location>
</feature>
<keyword evidence="2" id="KW-1133">Transmembrane helix</keyword>
<organism evidence="4 5">
    <name type="scientific">Christensenella tenuis</name>
    <dbReference type="NCBI Taxonomy" id="2763033"/>
    <lineage>
        <taxon>Bacteria</taxon>
        <taxon>Bacillati</taxon>
        <taxon>Bacillota</taxon>
        <taxon>Clostridia</taxon>
        <taxon>Christensenellales</taxon>
        <taxon>Christensenellaceae</taxon>
        <taxon>Christensenella</taxon>
    </lineage>
</organism>
<dbReference type="Proteomes" id="UP000606889">
    <property type="component" value="Unassembled WGS sequence"/>
</dbReference>
<name>A0ABR7ED27_9FIRM</name>
<evidence type="ECO:0000256" key="2">
    <source>
        <dbReference type="SAM" id="Phobius"/>
    </source>
</evidence>
<evidence type="ECO:0000256" key="3">
    <source>
        <dbReference type="SAM" id="SignalP"/>
    </source>
</evidence>
<reference evidence="4 5" key="1">
    <citation type="submission" date="2020-08" db="EMBL/GenBank/DDBJ databases">
        <title>Genome public.</title>
        <authorList>
            <person name="Liu C."/>
            <person name="Sun Q."/>
        </authorList>
    </citation>
    <scope>NUCLEOTIDE SEQUENCE [LARGE SCALE GENOMIC DNA]</scope>
    <source>
        <strain evidence="4 5">NSJ-35</strain>
    </source>
</reference>
<protein>
    <submittedName>
        <fullName evidence="4">Uncharacterized protein</fullName>
    </submittedName>
</protein>
<feature type="region of interest" description="Disordered" evidence="1">
    <location>
        <begin position="29"/>
        <end position="74"/>
    </location>
</feature>
<keyword evidence="2" id="KW-0472">Membrane</keyword>
<evidence type="ECO:0000256" key="1">
    <source>
        <dbReference type="SAM" id="MobiDB-lite"/>
    </source>
</evidence>
<dbReference type="EMBL" id="JACOON010000002">
    <property type="protein sequence ID" value="MBC5647696.1"/>
    <property type="molecule type" value="Genomic_DNA"/>
</dbReference>
<sequence>MKTKKWMACLLAAVFVLGMLCTPAFAAEEPGNSGDPSGTGSAAGDDAGDLPGTGSTDGGEAGGTDETGEPEALGVDDNVAGEISHDLSTGGSLVIEKDGTYRVTQSDVSTPTGNNITVTAGAKNATVILAGVNIKSGCAFRINYSPGNITVELEGGTVNTLVSTNTGAAGLQAGMGATVSDANLTITGDGSLSATGGREGSGIGGGWLEEARNIIIKGNVVVTAANGDSKSNGAGIGATRGSANRILITDNAKVTATGGGSEVGIGGNGIDFGITISGNAQVTATGGSGSPSLGWGGAGIGGGTARNITITDNAQVTAVGGPCAAGIGGGYDGNAYNISIAGNAKVTADGGFGGEGYGVGIGGGVKGNGEKITIANLENVRAGGIGGGYKGRSLDISIGSANNDGLCAHGNLEYYPAQKATQTADGNMEYWYCKDCGACFTDAALTQEVARADVVLAATNEHVHNDVEHYPAQEATQTADGNIEYWYCRECGKYFTDAALTQEVTKEDVIVAAVRGADGGDSGTEENAGETAQWTNPNTGDGSGIALWLFLMPAAGAALAAAAASARKRTVR</sequence>
<feature type="region of interest" description="Disordered" evidence="1">
    <location>
        <begin position="517"/>
        <end position="537"/>
    </location>
</feature>
<accession>A0ABR7ED27</accession>
<keyword evidence="3" id="KW-0732">Signal</keyword>
<evidence type="ECO:0000313" key="4">
    <source>
        <dbReference type="EMBL" id="MBC5647696.1"/>
    </source>
</evidence>
<feature type="transmembrane region" description="Helical" evidence="2">
    <location>
        <begin position="545"/>
        <end position="566"/>
    </location>
</feature>